<dbReference type="AlphaFoldDB" id="A0A5N6V3B7"/>
<comment type="subcellular location">
    <subcellularLocation>
        <location evidence="1 12">Secreted</location>
    </subcellularLocation>
</comment>
<feature type="active site" evidence="10">
    <location>
        <position position="323"/>
    </location>
</feature>
<feature type="active site" description="Nucleophile" evidence="10">
    <location>
        <position position="274"/>
    </location>
</feature>
<dbReference type="PANTHER" id="PTHR48250:SF2">
    <property type="entry name" value="CUTINASE"/>
    <property type="match status" value="1"/>
</dbReference>
<keyword evidence="7 12" id="KW-0378">Hydrolase</keyword>
<keyword evidence="4 12" id="KW-0719">Serine esterase</keyword>
<keyword evidence="8 11" id="KW-1015">Disulfide bond</keyword>
<keyword evidence="15" id="KW-1185">Reference proteome</keyword>
<dbReference type="InterPro" id="IPR043580">
    <property type="entry name" value="CUTINASE_1"/>
</dbReference>
<evidence type="ECO:0000256" key="3">
    <source>
        <dbReference type="ARBA" id="ARBA00013095"/>
    </source>
</evidence>
<protein>
    <recommendedName>
        <fullName evidence="3 12">Cutinase</fullName>
        <ecNumber evidence="3 12">3.1.1.74</ecNumber>
    </recommendedName>
</protein>
<evidence type="ECO:0000313" key="15">
    <source>
        <dbReference type="Proteomes" id="UP000326950"/>
    </source>
</evidence>
<dbReference type="Pfam" id="PF01083">
    <property type="entry name" value="Cutinase"/>
    <property type="match status" value="1"/>
</dbReference>
<keyword evidence="6 13" id="KW-0732">Signal</keyword>
<dbReference type="Proteomes" id="UP000326950">
    <property type="component" value="Unassembled WGS sequence"/>
</dbReference>
<dbReference type="InterPro" id="IPR029058">
    <property type="entry name" value="AB_hydrolase_fold"/>
</dbReference>
<dbReference type="InterPro" id="IPR000675">
    <property type="entry name" value="Cutinase/axe"/>
</dbReference>
<feature type="signal peptide" evidence="13">
    <location>
        <begin position="1"/>
        <end position="15"/>
    </location>
</feature>
<accession>A0A5N6V3B7</accession>
<comment type="similarity">
    <text evidence="2 12">Belongs to the cutinase family.</text>
</comment>
<dbReference type="GO" id="GO:0050525">
    <property type="term" value="F:cutinase activity"/>
    <property type="evidence" value="ECO:0007669"/>
    <property type="project" value="UniProtKB-UniRule"/>
</dbReference>
<evidence type="ECO:0000256" key="11">
    <source>
        <dbReference type="PIRSR" id="PIRSR611150-2"/>
    </source>
</evidence>
<evidence type="ECO:0000256" key="8">
    <source>
        <dbReference type="ARBA" id="ARBA00023157"/>
    </source>
</evidence>
<evidence type="ECO:0000256" key="7">
    <source>
        <dbReference type="ARBA" id="ARBA00022801"/>
    </source>
</evidence>
<sequence>MKAIATLALIGGALAAPTKTVESRQLPGIGSLPGLGSSAGSSTDSGLGSLASLFPGLGSSGGSLPGLGSSSGGSLPGLGGSSTSSGLGSLSSLIPGLGGSSTSSGLGSLSSLIPGLGGSSTSSGLGSLSSLIPGLGGSSSSGSGIPGLGSSTGNIPDLSSLLGGSSSGGLPGLTKRASITENGVTQNSGCQELTFIFARGTSEMGNMGSVVGPPVANQLASLTGNKVTVQGVDYPADAAGNAMMGASGGPKMAELIQQAKKQCPNTKVVLGGYSQGAMVVHNAASKVGADAISGAVLFGDPFKTQGVGQLASSKVKEYCASGDPVCLNGMNFMAHLSYGSNAQEAAQFLVQAAGL</sequence>
<dbReference type="EC" id="3.1.1.74" evidence="3 12"/>
<evidence type="ECO:0000256" key="13">
    <source>
        <dbReference type="SAM" id="SignalP"/>
    </source>
</evidence>
<dbReference type="EMBL" id="ML738600">
    <property type="protein sequence ID" value="KAE8165466.1"/>
    <property type="molecule type" value="Genomic_DNA"/>
</dbReference>
<dbReference type="SMART" id="SM01110">
    <property type="entry name" value="Cutinase"/>
    <property type="match status" value="1"/>
</dbReference>
<dbReference type="PROSITE" id="PS00155">
    <property type="entry name" value="CUTINASE_1"/>
    <property type="match status" value="1"/>
</dbReference>
<evidence type="ECO:0000313" key="14">
    <source>
        <dbReference type="EMBL" id="KAE8165466.1"/>
    </source>
</evidence>
<comment type="catalytic activity">
    <reaction evidence="9 12">
        <text>cutin + H2O = cutin monomers.</text>
        <dbReference type="EC" id="3.1.1.74"/>
    </reaction>
</comment>
<feature type="disulfide bond" evidence="11">
    <location>
        <begin position="319"/>
        <end position="326"/>
    </location>
</feature>
<feature type="active site" description="Proton donor/acceptor" evidence="10">
    <location>
        <position position="335"/>
    </location>
</feature>
<evidence type="ECO:0000256" key="4">
    <source>
        <dbReference type="ARBA" id="ARBA00022487"/>
    </source>
</evidence>
<evidence type="ECO:0000256" key="9">
    <source>
        <dbReference type="ARBA" id="ARBA00034045"/>
    </source>
</evidence>
<gene>
    <name evidence="14" type="ORF">BDV40DRAFT_297494</name>
</gene>
<evidence type="ECO:0000256" key="12">
    <source>
        <dbReference type="RuleBase" id="RU361263"/>
    </source>
</evidence>
<dbReference type="Gene3D" id="3.40.50.1820">
    <property type="entry name" value="alpha/beta hydrolase"/>
    <property type="match status" value="1"/>
</dbReference>
<evidence type="ECO:0000256" key="2">
    <source>
        <dbReference type="ARBA" id="ARBA00007534"/>
    </source>
</evidence>
<dbReference type="GO" id="GO:0016052">
    <property type="term" value="P:carbohydrate catabolic process"/>
    <property type="evidence" value="ECO:0007669"/>
    <property type="project" value="TreeGrafter"/>
</dbReference>
<evidence type="ECO:0000256" key="5">
    <source>
        <dbReference type="ARBA" id="ARBA00022525"/>
    </source>
</evidence>
<proteinExistence type="inferred from homology"/>
<feature type="disulfide bond" evidence="11">
    <location>
        <begin position="190"/>
        <end position="263"/>
    </location>
</feature>
<dbReference type="PANTHER" id="PTHR48250">
    <property type="entry name" value="CUTINASE 2-RELATED"/>
    <property type="match status" value="1"/>
</dbReference>
<evidence type="ECO:0000256" key="1">
    <source>
        <dbReference type="ARBA" id="ARBA00004613"/>
    </source>
</evidence>
<dbReference type="InterPro" id="IPR011150">
    <property type="entry name" value="Cutinase_monf"/>
</dbReference>
<dbReference type="OrthoDB" id="3225429at2759"/>
<evidence type="ECO:0000256" key="10">
    <source>
        <dbReference type="PIRSR" id="PIRSR611150-1"/>
    </source>
</evidence>
<reference evidence="14 15" key="1">
    <citation type="submission" date="2019-04" db="EMBL/GenBank/DDBJ databases">
        <title>Friends and foes A comparative genomics study of 23 Aspergillus species from section Flavi.</title>
        <authorList>
            <consortium name="DOE Joint Genome Institute"/>
            <person name="Kjaerbolling I."/>
            <person name="Vesth T."/>
            <person name="Frisvad J.C."/>
            <person name="Nybo J.L."/>
            <person name="Theobald S."/>
            <person name="Kildgaard S."/>
            <person name="Isbrandt T."/>
            <person name="Kuo A."/>
            <person name="Sato A."/>
            <person name="Lyhne E.K."/>
            <person name="Kogle M.E."/>
            <person name="Wiebenga A."/>
            <person name="Kun R.S."/>
            <person name="Lubbers R.J."/>
            <person name="Makela M.R."/>
            <person name="Barry K."/>
            <person name="Chovatia M."/>
            <person name="Clum A."/>
            <person name="Daum C."/>
            <person name="Haridas S."/>
            <person name="He G."/>
            <person name="LaButti K."/>
            <person name="Lipzen A."/>
            <person name="Mondo S."/>
            <person name="Riley R."/>
            <person name="Salamov A."/>
            <person name="Simmons B.A."/>
            <person name="Magnuson J.K."/>
            <person name="Henrissat B."/>
            <person name="Mortensen U.H."/>
            <person name="Larsen T.O."/>
            <person name="Devries R.P."/>
            <person name="Grigoriev I.V."/>
            <person name="Machida M."/>
            <person name="Baker S.E."/>
            <person name="Andersen M.R."/>
        </authorList>
    </citation>
    <scope>NUCLEOTIDE SEQUENCE [LARGE SCALE GENOMIC DNA]</scope>
    <source>
        <strain evidence="14 15">CBS 117626</strain>
    </source>
</reference>
<dbReference type="SUPFAM" id="SSF53474">
    <property type="entry name" value="alpha/beta-Hydrolases"/>
    <property type="match status" value="1"/>
</dbReference>
<feature type="chain" id="PRO_5024837859" description="Cutinase" evidence="13">
    <location>
        <begin position="16"/>
        <end position="355"/>
    </location>
</feature>
<comment type="function">
    <text evidence="12">Catalyzes the hydrolysis of complex carboxylic polyesters found in the cell wall of plants. Degrades cutin, a macromolecule that forms the structure of the plant cuticle.</text>
</comment>
<organism evidence="14 15">
    <name type="scientific">Aspergillus tamarii</name>
    <dbReference type="NCBI Taxonomy" id="41984"/>
    <lineage>
        <taxon>Eukaryota</taxon>
        <taxon>Fungi</taxon>
        <taxon>Dikarya</taxon>
        <taxon>Ascomycota</taxon>
        <taxon>Pezizomycotina</taxon>
        <taxon>Eurotiomycetes</taxon>
        <taxon>Eurotiomycetidae</taxon>
        <taxon>Eurotiales</taxon>
        <taxon>Aspergillaceae</taxon>
        <taxon>Aspergillus</taxon>
        <taxon>Aspergillus subgen. Circumdati</taxon>
    </lineage>
</organism>
<name>A0A5N6V3B7_ASPTM</name>
<evidence type="ECO:0000256" key="6">
    <source>
        <dbReference type="ARBA" id="ARBA00022729"/>
    </source>
</evidence>
<dbReference type="GO" id="GO:0005576">
    <property type="term" value="C:extracellular region"/>
    <property type="evidence" value="ECO:0007669"/>
    <property type="project" value="UniProtKB-SubCell"/>
</dbReference>
<keyword evidence="5 12" id="KW-0964">Secreted</keyword>